<keyword evidence="9" id="KW-0418">Kinase</keyword>
<keyword evidence="11" id="KW-0843">Virulence</keyword>
<keyword evidence="15" id="KW-1185">Reference proteome</keyword>
<evidence type="ECO:0000313" key="14">
    <source>
        <dbReference type="EMBL" id="SDG81171.1"/>
    </source>
</evidence>
<evidence type="ECO:0000256" key="3">
    <source>
        <dbReference type="ARBA" id="ARBA00022553"/>
    </source>
</evidence>
<dbReference type="AlphaFoldDB" id="A0A1G7XAI8"/>
<dbReference type="SMART" id="SM00091">
    <property type="entry name" value="PAS"/>
    <property type="match status" value="1"/>
</dbReference>
<keyword evidence="8" id="KW-0547">Nucleotide-binding</keyword>
<dbReference type="Proteomes" id="UP000199399">
    <property type="component" value="Unassembled WGS sequence"/>
</dbReference>
<gene>
    <name evidence="14" type="ORF">SAMN04489759_11251</name>
</gene>
<dbReference type="EC" id="2.7.13.3" evidence="2"/>
<evidence type="ECO:0000313" key="15">
    <source>
        <dbReference type="Proteomes" id="UP000199399"/>
    </source>
</evidence>
<keyword evidence="6" id="KW-0808">Transferase</keyword>
<dbReference type="CDD" id="cd00130">
    <property type="entry name" value="PAS"/>
    <property type="match status" value="1"/>
</dbReference>
<evidence type="ECO:0000256" key="4">
    <source>
        <dbReference type="ARBA" id="ARBA00022630"/>
    </source>
</evidence>
<dbReference type="EMBL" id="FNBP01000012">
    <property type="protein sequence ID" value="SDG81171.1"/>
    <property type="molecule type" value="Genomic_DNA"/>
</dbReference>
<evidence type="ECO:0000256" key="8">
    <source>
        <dbReference type="ARBA" id="ARBA00022741"/>
    </source>
</evidence>
<keyword evidence="10" id="KW-0067">ATP-binding</keyword>
<dbReference type="Pfam" id="PF07536">
    <property type="entry name" value="HWE_HK"/>
    <property type="match status" value="1"/>
</dbReference>
<evidence type="ECO:0000256" key="10">
    <source>
        <dbReference type="ARBA" id="ARBA00022840"/>
    </source>
</evidence>
<evidence type="ECO:0000256" key="9">
    <source>
        <dbReference type="ARBA" id="ARBA00022777"/>
    </source>
</evidence>
<keyword evidence="7" id="KW-0677">Repeat</keyword>
<evidence type="ECO:0000256" key="11">
    <source>
        <dbReference type="ARBA" id="ARBA00023026"/>
    </source>
</evidence>
<feature type="domain" description="PAC" evidence="13">
    <location>
        <begin position="218"/>
        <end position="270"/>
    </location>
</feature>
<dbReference type="OrthoDB" id="9816309at2"/>
<dbReference type="GO" id="GO:0005524">
    <property type="term" value="F:ATP binding"/>
    <property type="evidence" value="ECO:0007669"/>
    <property type="project" value="UniProtKB-KW"/>
</dbReference>
<dbReference type="STRING" id="218672.SAMN04489759_11251"/>
<organism evidence="14 15">
    <name type="scientific">Sulfitobacter delicatus</name>
    <dbReference type="NCBI Taxonomy" id="218672"/>
    <lineage>
        <taxon>Bacteria</taxon>
        <taxon>Pseudomonadati</taxon>
        <taxon>Pseudomonadota</taxon>
        <taxon>Alphaproteobacteria</taxon>
        <taxon>Rhodobacterales</taxon>
        <taxon>Roseobacteraceae</taxon>
        <taxon>Sulfitobacter</taxon>
    </lineage>
</organism>
<evidence type="ECO:0000259" key="12">
    <source>
        <dbReference type="PROSITE" id="PS50112"/>
    </source>
</evidence>
<dbReference type="InterPro" id="IPR000014">
    <property type="entry name" value="PAS"/>
</dbReference>
<dbReference type="PROSITE" id="PS50112">
    <property type="entry name" value="PAS"/>
    <property type="match status" value="1"/>
</dbReference>
<evidence type="ECO:0000256" key="5">
    <source>
        <dbReference type="ARBA" id="ARBA00022643"/>
    </source>
</evidence>
<dbReference type="Gene3D" id="3.30.565.10">
    <property type="entry name" value="Histidine kinase-like ATPase, C-terminal domain"/>
    <property type="match status" value="1"/>
</dbReference>
<keyword evidence="3" id="KW-0597">Phosphoprotein</keyword>
<dbReference type="RefSeq" id="WP_093743819.1">
    <property type="nucleotide sequence ID" value="NZ_FNBP01000012.1"/>
</dbReference>
<dbReference type="InterPro" id="IPR000700">
    <property type="entry name" value="PAS-assoc_C"/>
</dbReference>
<evidence type="ECO:0000259" key="13">
    <source>
        <dbReference type="PROSITE" id="PS50113"/>
    </source>
</evidence>
<dbReference type="SMART" id="SM00911">
    <property type="entry name" value="HWE_HK"/>
    <property type="match status" value="1"/>
</dbReference>
<reference evidence="15" key="1">
    <citation type="submission" date="2016-10" db="EMBL/GenBank/DDBJ databases">
        <authorList>
            <person name="Varghese N."/>
            <person name="Submissions S."/>
        </authorList>
    </citation>
    <scope>NUCLEOTIDE SEQUENCE [LARGE SCALE GENOMIC DNA]</scope>
    <source>
        <strain evidence="15">DSM 16477</strain>
    </source>
</reference>
<dbReference type="SUPFAM" id="SSF55785">
    <property type="entry name" value="PYP-like sensor domain (PAS domain)"/>
    <property type="match status" value="1"/>
</dbReference>
<evidence type="ECO:0000256" key="7">
    <source>
        <dbReference type="ARBA" id="ARBA00022737"/>
    </source>
</evidence>
<dbReference type="Gene3D" id="3.30.450.20">
    <property type="entry name" value="PAS domain"/>
    <property type="match status" value="2"/>
</dbReference>
<dbReference type="PANTHER" id="PTHR41523:SF8">
    <property type="entry name" value="ETHYLENE RESPONSE SENSOR PROTEIN"/>
    <property type="match status" value="1"/>
</dbReference>
<feature type="domain" description="PAS" evidence="12">
    <location>
        <begin position="146"/>
        <end position="200"/>
    </location>
</feature>
<dbReference type="InterPro" id="IPR035965">
    <property type="entry name" value="PAS-like_dom_sf"/>
</dbReference>
<dbReference type="GO" id="GO:0004673">
    <property type="term" value="F:protein histidine kinase activity"/>
    <property type="evidence" value="ECO:0007669"/>
    <property type="project" value="UniProtKB-EC"/>
</dbReference>
<dbReference type="InterPro" id="IPR036890">
    <property type="entry name" value="HATPase_C_sf"/>
</dbReference>
<dbReference type="NCBIfam" id="TIGR00229">
    <property type="entry name" value="sensory_box"/>
    <property type="match status" value="1"/>
</dbReference>
<dbReference type="PANTHER" id="PTHR41523">
    <property type="entry name" value="TWO-COMPONENT SYSTEM SENSOR PROTEIN"/>
    <property type="match status" value="1"/>
</dbReference>
<dbReference type="Pfam" id="PF13426">
    <property type="entry name" value="PAS_9"/>
    <property type="match status" value="1"/>
</dbReference>
<dbReference type="PROSITE" id="PS50113">
    <property type="entry name" value="PAC"/>
    <property type="match status" value="1"/>
</dbReference>
<sequence length="466" mass="50457">MLQNSKPDALNSSHFELIDAMTDEVVITDAAGVIVAVNTAWKMFCEENGGDAQCHYVGANYFDICNTAVMGSVVQAKDVLRGLRTTLKTGTPYAGEYPCDGPRVRRWFQLNANRMVVGKTPYLLMQHRNVTTRRIAHDDIEKAHVQAETFAALVATTGEAILTYDLEGRIISWNPAAERLYGYTEQEALGQSVEILYPEDAPKGILEYRDEIIAGGLRQFDALRIAKDGSERHVVISCTPIRTLSGDIVSISNIHHDVTATRHAEAARDLVAREAIHRGKNMLALVTAMQRQTAASANSLEEFNKAFGDRIQALARSTDLLVEGDWSAADLNALVRAQLEPFLQGATAAVTVSGPPVELSPQALQLLGMALHELATNSTKYGALKEGQGAIDCHWSKNANEGLHFVWAETGISVDPAARQKKGFGSKVLSVLAPSMVDGTAETIVDATSLTWSVTIPAAHLALPAE</sequence>
<comment type="catalytic activity">
    <reaction evidence="1">
        <text>ATP + protein L-histidine = ADP + protein N-phospho-L-histidine.</text>
        <dbReference type="EC" id="2.7.13.3"/>
    </reaction>
</comment>
<accession>A0A1G7XAI8</accession>
<keyword evidence="5" id="KW-0288">FMN</keyword>
<evidence type="ECO:0000256" key="6">
    <source>
        <dbReference type="ARBA" id="ARBA00022679"/>
    </source>
</evidence>
<protein>
    <recommendedName>
        <fullName evidence="2">histidine kinase</fullName>
        <ecNumber evidence="2">2.7.13.3</ecNumber>
    </recommendedName>
</protein>
<name>A0A1G7XAI8_9RHOB</name>
<evidence type="ECO:0000256" key="1">
    <source>
        <dbReference type="ARBA" id="ARBA00000085"/>
    </source>
</evidence>
<proteinExistence type="predicted"/>
<evidence type="ECO:0000256" key="2">
    <source>
        <dbReference type="ARBA" id="ARBA00012438"/>
    </source>
</evidence>
<dbReference type="InterPro" id="IPR011102">
    <property type="entry name" value="Sig_transdc_His_kinase_HWE"/>
</dbReference>
<keyword evidence="4" id="KW-0285">Flavoprotein</keyword>